<dbReference type="InParanoid" id="S8DPF9"/>
<dbReference type="AlphaFoldDB" id="S8DPF9"/>
<keyword evidence="1 4" id="KW-0479">Metal-binding</keyword>
<evidence type="ECO:0000256" key="4">
    <source>
        <dbReference type="PROSITE-ProRule" id="PRU00723"/>
    </source>
</evidence>
<dbReference type="Proteomes" id="UP000015241">
    <property type="component" value="Unassembled WGS sequence"/>
</dbReference>
<dbReference type="SUPFAM" id="SSF90229">
    <property type="entry name" value="CCCH zinc finger"/>
    <property type="match status" value="2"/>
</dbReference>
<dbReference type="Gene3D" id="4.10.1000.10">
    <property type="entry name" value="Zinc finger, CCCH-type"/>
    <property type="match status" value="2"/>
</dbReference>
<feature type="domain" description="C3H1-type" evidence="6">
    <location>
        <begin position="9"/>
        <end position="36"/>
    </location>
</feature>
<evidence type="ECO:0000256" key="5">
    <source>
        <dbReference type="SAM" id="MobiDB-lite"/>
    </source>
</evidence>
<feature type="domain" description="C3H1-type" evidence="6">
    <location>
        <begin position="109"/>
        <end position="138"/>
    </location>
</feature>
<evidence type="ECO:0000313" key="7">
    <source>
        <dbReference type="EMBL" id="EPS94532.1"/>
    </source>
</evidence>
<organism evidence="7 8">
    <name type="scientific">Fomitopsis schrenkii</name>
    <name type="common">Brown rot fungus</name>
    <dbReference type="NCBI Taxonomy" id="2126942"/>
    <lineage>
        <taxon>Eukaryota</taxon>
        <taxon>Fungi</taxon>
        <taxon>Dikarya</taxon>
        <taxon>Basidiomycota</taxon>
        <taxon>Agaricomycotina</taxon>
        <taxon>Agaricomycetes</taxon>
        <taxon>Polyporales</taxon>
        <taxon>Fomitopsis</taxon>
    </lineage>
</organism>
<feature type="region of interest" description="Disordered" evidence="5">
    <location>
        <begin position="149"/>
        <end position="168"/>
    </location>
</feature>
<name>S8DPF9_FOMSC</name>
<proteinExistence type="predicted"/>
<feature type="domain" description="C3H1-type" evidence="6">
    <location>
        <begin position="198"/>
        <end position="223"/>
    </location>
</feature>
<evidence type="ECO:0000256" key="1">
    <source>
        <dbReference type="ARBA" id="ARBA00022723"/>
    </source>
</evidence>
<feature type="zinc finger region" description="C3H1-type" evidence="4">
    <location>
        <begin position="9"/>
        <end position="36"/>
    </location>
</feature>
<evidence type="ECO:0000313" key="8">
    <source>
        <dbReference type="Proteomes" id="UP000015241"/>
    </source>
</evidence>
<sequence length="488" mass="54360">MVPGRNNRARAPKLCRNYALGYCPQGDRCKYLHFVLPGLSTPQPTLVSAQPDATQLLSTRPPPQQWYPMGPRPFEWKSITQAWPHHPALRTNPDVSVPPPSAPHYRPLSWRTALCRHFSRNNGWCPLGDECNYIHDLELAAIALQDARFADGRPPPEDSGSEGQPRAGTKHSHCWAYIQNLCRVENCPYLHPVQAHYFVRHTPCLQWPNCTKGALCPYKHPEPIIPKVETLPPSIEPPPMSANTLGGAVQYQGTTYFPLKSQFPTSPAAPTTPSASVPSVQIYEQQRSHESMLPMAFAPYLSSPPWQQQMLPISPAMQYSTSYSSVSSMEAPNFALDVPRFPPSVPPNFGPPPRAPPFRDRVIYSGYPQPAQRLPDPAQQVHRRASSIPRSTVPVPPSIMQEFQKLSVEEEPQREQQGPEQFPYVPPAATQRPGHARRVSVALRSKEDTDALDLFSGAPARQSWQTHGTRSAHKSWAPPSGSSTMTFL</sequence>
<dbReference type="GO" id="GO:0008270">
    <property type="term" value="F:zinc ion binding"/>
    <property type="evidence" value="ECO:0007669"/>
    <property type="project" value="UniProtKB-KW"/>
</dbReference>
<dbReference type="InterPro" id="IPR000571">
    <property type="entry name" value="Znf_CCCH"/>
</dbReference>
<keyword evidence="8" id="KW-1185">Reference proteome</keyword>
<dbReference type="Pfam" id="PF14608">
    <property type="entry name" value="zf-CCCH_2"/>
    <property type="match status" value="2"/>
</dbReference>
<keyword evidence="2 4" id="KW-0863">Zinc-finger</keyword>
<evidence type="ECO:0000256" key="2">
    <source>
        <dbReference type="ARBA" id="ARBA00022771"/>
    </source>
</evidence>
<feature type="zinc finger region" description="C3H1-type" evidence="4">
    <location>
        <begin position="198"/>
        <end position="223"/>
    </location>
</feature>
<dbReference type="OrthoDB" id="410307at2759"/>
<dbReference type="PROSITE" id="PS50103">
    <property type="entry name" value="ZF_C3H1"/>
    <property type="match status" value="3"/>
</dbReference>
<dbReference type="Gene3D" id="6.10.250.3220">
    <property type="match status" value="1"/>
</dbReference>
<keyword evidence="3 4" id="KW-0862">Zinc</keyword>
<evidence type="ECO:0000256" key="3">
    <source>
        <dbReference type="ARBA" id="ARBA00022833"/>
    </source>
</evidence>
<feature type="region of interest" description="Disordered" evidence="5">
    <location>
        <begin position="453"/>
        <end position="488"/>
    </location>
</feature>
<evidence type="ECO:0000259" key="6">
    <source>
        <dbReference type="PROSITE" id="PS50103"/>
    </source>
</evidence>
<feature type="region of interest" description="Disordered" evidence="5">
    <location>
        <begin position="408"/>
        <end position="440"/>
    </location>
</feature>
<dbReference type="EMBL" id="KE504230">
    <property type="protein sequence ID" value="EPS94532.1"/>
    <property type="molecule type" value="Genomic_DNA"/>
</dbReference>
<dbReference type="SMART" id="SM00356">
    <property type="entry name" value="ZnF_C3H1"/>
    <property type="match status" value="4"/>
</dbReference>
<feature type="zinc finger region" description="C3H1-type" evidence="4">
    <location>
        <begin position="109"/>
        <end position="138"/>
    </location>
</feature>
<protein>
    <recommendedName>
        <fullName evidence="6">C3H1-type domain-containing protein</fullName>
    </recommendedName>
</protein>
<accession>S8DPF9</accession>
<reference evidence="7 8" key="1">
    <citation type="journal article" date="2012" name="Science">
        <title>The Paleozoic origin of enzymatic lignin decomposition reconstructed from 31 fungal genomes.</title>
        <authorList>
            <person name="Floudas D."/>
            <person name="Binder M."/>
            <person name="Riley R."/>
            <person name="Barry K."/>
            <person name="Blanchette R.A."/>
            <person name="Henrissat B."/>
            <person name="Martinez A.T."/>
            <person name="Otillar R."/>
            <person name="Spatafora J.W."/>
            <person name="Yadav J.S."/>
            <person name="Aerts A."/>
            <person name="Benoit I."/>
            <person name="Boyd A."/>
            <person name="Carlson A."/>
            <person name="Copeland A."/>
            <person name="Coutinho P.M."/>
            <person name="de Vries R.P."/>
            <person name="Ferreira P."/>
            <person name="Findley K."/>
            <person name="Foster B."/>
            <person name="Gaskell J."/>
            <person name="Glotzer D."/>
            <person name="Gorecki P."/>
            <person name="Heitman J."/>
            <person name="Hesse C."/>
            <person name="Hori C."/>
            <person name="Igarashi K."/>
            <person name="Jurgens J.A."/>
            <person name="Kallen N."/>
            <person name="Kersten P."/>
            <person name="Kohler A."/>
            <person name="Kuees U."/>
            <person name="Kumar T.K.A."/>
            <person name="Kuo A."/>
            <person name="LaButti K."/>
            <person name="Larrondo L.F."/>
            <person name="Lindquist E."/>
            <person name="Ling A."/>
            <person name="Lombard V."/>
            <person name="Lucas S."/>
            <person name="Lundell T."/>
            <person name="Martin R."/>
            <person name="McLaughlin D.J."/>
            <person name="Morgenstern I."/>
            <person name="Morin E."/>
            <person name="Murat C."/>
            <person name="Nagy L.G."/>
            <person name="Nolan M."/>
            <person name="Ohm R.A."/>
            <person name="Patyshakuliyeva A."/>
            <person name="Rokas A."/>
            <person name="Ruiz-Duenas F.J."/>
            <person name="Sabat G."/>
            <person name="Salamov A."/>
            <person name="Samejima M."/>
            <person name="Schmutz J."/>
            <person name="Slot J.C."/>
            <person name="St John F."/>
            <person name="Stenlid J."/>
            <person name="Sun H."/>
            <person name="Sun S."/>
            <person name="Syed K."/>
            <person name="Tsang A."/>
            <person name="Wiebenga A."/>
            <person name="Young D."/>
            <person name="Pisabarro A."/>
            <person name="Eastwood D.C."/>
            <person name="Martin F."/>
            <person name="Cullen D."/>
            <person name="Grigoriev I.V."/>
            <person name="Hibbett D.S."/>
        </authorList>
    </citation>
    <scope>NUCLEOTIDE SEQUENCE</scope>
    <source>
        <strain evidence="8">FP-58527</strain>
    </source>
</reference>
<dbReference type="STRING" id="743788.S8DPF9"/>
<dbReference type="Pfam" id="PF00642">
    <property type="entry name" value="zf-CCCH"/>
    <property type="match status" value="2"/>
</dbReference>
<dbReference type="InterPro" id="IPR036855">
    <property type="entry name" value="Znf_CCCH_sf"/>
</dbReference>
<dbReference type="HOGENOM" id="CLU_594463_0_0_1"/>
<gene>
    <name evidence="7" type="ORF">FOMPIDRAFT_1033330</name>
</gene>
<dbReference type="eggNOG" id="ENOG502T25W">
    <property type="taxonomic scope" value="Eukaryota"/>
</dbReference>